<dbReference type="SUPFAM" id="SSF51735">
    <property type="entry name" value="NAD(P)-binding Rossmann-fold domains"/>
    <property type="match status" value="1"/>
</dbReference>
<evidence type="ECO:0000313" key="3">
    <source>
        <dbReference type="EMBL" id="QEE26682.1"/>
    </source>
</evidence>
<feature type="domain" description="XdhC Rossmann" evidence="2">
    <location>
        <begin position="177"/>
        <end position="318"/>
    </location>
</feature>
<sequence>MKERRDIVALSGQAAGGVLVTLVRVHGSSYRRPGARLLILPDGRTAGTISGGCLEAEILRKALWKVRNGAVIERFSTAFDDTAEIPYGLGCGGVVDLLLEPVDSDACKALLGAMAAALHGYPCEVVTWLPRLSEAGLKRLIRSARGEELFADTNFNGCDEADPEHCFEETLAAPQRLVVLGAGDDARPVVRMANELGWTVIVADGRPQLAKWERFPGAEAVGVAEKLVDVKVTSNDAVILMTHSYEQDRRWLTELLPLAPKYLGLLGARHRSSLLIEEAAQQAGLTLQGACNRVHAPIGLDLGGDGPEAVALAILAEVQAVLHERPAGSRQLTAENVRTIIDEGPAVRYEDVLCALDVQP</sequence>
<organism evidence="3 4">
    <name type="scientific">Terriglobus albidus</name>
    <dbReference type="NCBI Taxonomy" id="1592106"/>
    <lineage>
        <taxon>Bacteria</taxon>
        <taxon>Pseudomonadati</taxon>
        <taxon>Acidobacteriota</taxon>
        <taxon>Terriglobia</taxon>
        <taxon>Terriglobales</taxon>
        <taxon>Acidobacteriaceae</taxon>
        <taxon>Terriglobus</taxon>
    </lineage>
</organism>
<dbReference type="OrthoDB" id="9773039at2"/>
<dbReference type="PANTHER" id="PTHR30388">
    <property type="entry name" value="ALDEHYDE OXIDOREDUCTASE MOLYBDENUM COFACTOR ASSEMBLY PROTEIN"/>
    <property type="match status" value="1"/>
</dbReference>
<protein>
    <submittedName>
        <fullName evidence="3">XdhC family protein</fullName>
    </submittedName>
</protein>
<dbReference type="Pfam" id="PF02625">
    <property type="entry name" value="XdhC_CoxI"/>
    <property type="match status" value="1"/>
</dbReference>
<evidence type="ECO:0000259" key="1">
    <source>
        <dbReference type="Pfam" id="PF02625"/>
    </source>
</evidence>
<dbReference type="RefSeq" id="WP_147645820.1">
    <property type="nucleotide sequence ID" value="NZ_CP042806.1"/>
</dbReference>
<evidence type="ECO:0000259" key="2">
    <source>
        <dbReference type="Pfam" id="PF13478"/>
    </source>
</evidence>
<dbReference type="KEGG" id="talb:FTW19_00865"/>
<dbReference type="Gene3D" id="3.40.50.720">
    <property type="entry name" value="NAD(P)-binding Rossmann-like Domain"/>
    <property type="match status" value="1"/>
</dbReference>
<evidence type="ECO:0000313" key="4">
    <source>
        <dbReference type="Proteomes" id="UP000321820"/>
    </source>
</evidence>
<feature type="domain" description="XdhC- CoxI" evidence="1">
    <location>
        <begin position="17"/>
        <end position="74"/>
    </location>
</feature>
<proteinExistence type="predicted"/>
<dbReference type="PANTHER" id="PTHR30388:SF4">
    <property type="entry name" value="MOLYBDENUM COFACTOR INSERTION CHAPERONE PAOD"/>
    <property type="match status" value="1"/>
</dbReference>
<reference evidence="3 4" key="1">
    <citation type="submission" date="2019-08" db="EMBL/GenBank/DDBJ databases">
        <title>Complete genome sequence of Terriglobus albidus strain ORNL.</title>
        <authorList>
            <person name="Podar M."/>
        </authorList>
    </citation>
    <scope>NUCLEOTIDE SEQUENCE [LARGE SCALE GENOMIC DNA]</scope>
    <source>
        <strain evidence="3 4">ORNL</strain>
    </source>
</reference>
<dbReference type="InterPro" id="IPR003777">
    <property type="entry name" value="XdhC_CoxI"/>
</dbReference>
<dbReference type="Proteomes" id="UP000321820">
    <property type="component" value="Chromosome"/>
</dbReference>
<name>A0A5B9E2Z1_9BACT</name>
<dbReference type="EMBL" id="CP042806">
    <property type="protein sequence ID" value="QEE26682.1"/>
    <property type="molecule type" value="Genomic_DNA"/>
</dbReference>
<dbReference type="Pfam" id="PF13478">
    <property type="entry name" value="XdhC_C"/>
    <property type="match status" value="1"/>
</dbReference>
<gene>
    <name evidence="3" type="ORF">FTW19_00865</name>
</gene>
<dbReference type="InterPro" id="IPR027051">
    <property type="entry name" value="XdhC_Rossmann_dom"/>
</dbReference>
<dbReference type="InterPro" id="IPR036291">
    <property type="entry name" value="NAD(P)-bd_dom_sf"/>
</dbReference>
<accession>A0A5B9E2Z1</accession>
<keyword evidence="4" id="KW-1185">Reference proteome</keyword>
<dbReference type="AlphaFoldDB" id="A0A5B9E2Z1"/>
<dbReference type="InterPro" id="IPR052698">
    <property type="entry name" value="MoCofactor_Util/Proc"/>
</dbReference>